<dbReference type="CDD" id="cd07197">
    <property type="entry name" value="nitrilase"/>
    <property type="match status" value="1"/>
</dbReference>
<reference evidence="3 4" key="1">
    <citation type="submission" date="2016-07" db="EMBL/GenBank/DDBJ databases">
        <title>High microdiversification within the ubiquitous acI lineage of Actinobacteria.</title>
        <authorList>
            <person name="Neuenschwander S.M."/>
            <person name="Salcher M."/>
            <person name="Ghai R."/>
            <person name="Pernthaler J."/>
        </authorList>
    </citation>
    <scope>NUCLEOTIDE SEQUENCE [LARGE SCALE GENOMIC DNA]</scope>
    <source>
        <strain evidence="3">MMS-21-160</strain>
    </source>
</reference>
<dbReference type="RefSeq" id="WP_095672554.1">
    <property type="nucleotide sequence ID" value="NZ_CP016771.1"/>
</dbReference>
<name>A0A249KA02_9ACTN</name>
<dbReference type="InterPro" id="IPR001110">
    <property type="entry name" value="UPF0012_CS"/>
</dbReference>
<dbReference type="OrthoDB" id="9811121at2"/>
<feature type="domain" description="CN hydrolase" evidence="2">
    <location>
        <begin position="5"/>
        <end position="239"/>
    </location>
</feature>
<dbReference type="Pfam" id="PF00795">
    <property type="entry name" value="CN_hydrolase"/>
    <property type="match status" value="1"/>
</dbReference>
<dbReference type="PROSITE" id="PS01227">
    <property type="entry name" value="UPF0012"/>
    <property type="match status" value="1"/>
</dbReference>
<evidence type="ECO:0000313" key="3">
    <source>
        <dbReference type="EMBL" id="ASY13549.1"/>
    </source>
</evidence>
<dbReference type="KEGG" id="nhi:B1s21160_04355"/>
<organism evidence="3 4">
    <name type="scientific">Candidatus Nanopelagicus hibericus</name>
    <dbReference type="NCBI Taxonomy" id="1884915"/>
    <lineage>
        <taxon>Bacteria</taxon>
        <taxon>Bacillati</taxon>
        <taxon>Actinomycetota</taxon>
        <taxon>Actinomycetes</taxon>
        <taxon>Candidatus Nanopelagicales</taxon>
        <taxon>Candidatus Nanopelagicaceae</taxon>
        <taxon>Candidatus Nanopelagicus</taxon>
    </lineage>
</organism>
<evidence type="ECO:0000313" key="4">
    <source>
        <dbReference type="Proteomes" id="UP000217171"/>
    </source>
</evidence>
<protein>
    <submittedName>
        <fullName evidence="3">Formamidase</fullName>
    </submittedName>
</protein>
<dbReference type="PANTHER" id="PTHR23088">
    <property type="entry name" value="NITRILASE-RELATED"/>
    <property type="match status" value="1"/>
</dbReference>
<proteinExistence type="inferred from homology"/>
<dbReference type="Proteomes" id="UP000217171">
    <property type="component" value="Chromosome"/>
</dbReference>
<gene>
    <name evidence="3" type="ORF">B1s21160_04355</name>
</gene>
<sequence>MSKKISVAAAQVTQRKFTYELSSYAQDIAEILSRSPGTKMVVHPELHLFGSDMSAAALQEIAQSLDSKFVSELGEIAKRFGIWLIPGSIVEPAPNVGVYNTALVFNPAGELVSFYRKIFPWRPSEPFTMGSEFSVFELPGLGRVGLNICYDIWFPEVTRQLTWMGAELIVNLVRTTTPDRKQELVLVQANSIVNQVYILSVNAAAPIAMGRSLVVDPDGDVLEQVLDDSNSVIYTVIDFDRVAQIRRDGTAGVNRMWDQFLPNDPEINLPIYTGRINPRTWRPGMNK</sequence>
<dbReference type="SUPFAM" id="SSF56317">
    <property type="entry name" value="Carbon-nitrogen hydrolase"/>
    <property type="match status" value="1"/>
</dbReference>
<keyword evidence="4" id="KW-1185">Reference proteome</keyword>
<evidence type="ECO:0000259" key="2">
    <source>
        <dbReference type="PROSITE" id="PS50263"/>
    </source>
</evidence>
<dbReference type="Gene3D" id="3.60.110.10">
    <property type="entry name" value="Carbon-nitrogen hydrolase"/>
    <property type="match status" value="1"/>
</dbReference>
<dbReference type="EMBL" id="CP016771">
    <property type="protein sequence ID" value="ASY13549.1"/>
    <property type="molecule type" value="Genomic_DNA"/>
</dbReference>
<comment type="similarity">
    <text evidence="1">Belongs to the carbon-nitrogen hydrolase superfamily. NIT1/NIT2 family.</text>
</comment>
<dbReference type="PANTHER" id="PTHR23088:SF27">
    <property type="entry name" value="DEAMINATED GLUTATHIONE AMIDASE"/>
    <property type="match status" value="1"/>
</dbReference>
<dbReference type="PROSITE" id="PS50263">
    <property type="entry name" value="CN_HYDROLASE"/>
    <property type="match status" value="1"/>
</dbReference>
<evidence type="ECO:0000256" key="1">
    <source>
        <dbReference type="ARBA" id="ARBA00010613"/>
    </source>
</evidence>
<dbReference type="AlphaFoldDB" id="A0A249KA02"/>
<dbReference type="InterPro" id="IPR036526">
    <property type="entry name" value="C-N_Hydrolase_sf"/>
</dbReference>
<accession>A0A249KA02</accession>
<dbReference type="InterPro" id="IPR003010">
    <property type="entry name" value="C-N_Hydrolase"/>
</dbReference>